<dbReference type="OrthoDB" id="6271555at2"/>
<dbReference type="RefSeq" id="WP_017039535.1">
    <property type="nucleotide sequence ID" value="NZ_AJYQ02000127.1"/>
</dbReference>
<accession>A0A1E5BBD8</accession>
<sequence>MVITFSLGKIIATAHELIVKFDGQQQVVLQAQADCLTLIGKGTNVLVANGSGCKWSLKLDNEQQVNELSMLIGCAVSD</sequence>
<dbReference type="EMBL" id="AJYQ02000127">
    <property type="protein sequence ID" value="OEE31417.1"/>
    <property type="molecule type" value="Genomic_DNA"/>
</dbReference>
<keyword evidence="1" id="KW-0762">Sugar transport</keyword>
<keyword evidence="1" id="KW-0813">Transport</keyword>
<dbReference type="eggNOG" id="ENOG502ZUTC">
    <property type="taxonomic scope" value="Bacteria"/>
</dbReference>
<evidence type="ECO:0000313" key="2">
    <source>
        <dbReference type="Proteomes" id="UP000094741"/>
    </source>
</evidence>
<dbReference type="Proteomes" id="UP000094741">
    <property type="component" value="Unassembled WGS sequence"/>
</dbReference>
<evidence type="ECO:0000313" key="1">
    <source>
        <dbReference type="EMBL" id="OEE31417.1"/>
    </source>
</evidence>
<gene>
    <name evidence="1" type="ORF">A1QO_13940</name>
</gene>
<dbReference type="InterPro" id="IPR021811">
    <property type="entry name" value="DUF3389"/>
</dbReference>
<organism evidence="1 2">
    <name type="scientific">Vibrio genomosp. F10 str. ZF-129</name>
    <dbReference type="NCBI Taxonomy" id="1187848"/>
    <lineage>
        <taxon>Bacteria</taxon>
        <taxon>Pseudomonadati</taxon>
        <taxon>Pseudomonadota</taxon>
        <taxon>Gammaproteobacteria</taxon>
        <taxon>Vibrionales</taxon>
        <taxon>Vibrionaceae</taxon>
        <taxon>Vibrio</taxon>
    </lineage>
</organism>
<dbReference type="STRING" id="1187848.A1QO_13940"/>
<proteinExistence type="predicted"/>
<dbReference type="Pfam" id="PF11869">
    <property type="entry name" value="DUF3389"/>
    <property type="match status" value="1"/>
</dbReference>
<comment type="caution">
    <text evidence="1">The sequence shown here is derived from an EMBL/GenBank/DDBJ whole genome shotgun (WGS) entry which is preliminary data.</text>
</comment>
<dbReference type="AlphaFoldDB" id="A0A1E5BBD8"/>
<protein>
    <submittedName>
        <fullName evidence="1">PTS sugar transporter subunit IIA</fullName>
    </submittedName>
</protein>
<reference evidence="1 2" key="1">
    <citation type="journal article" date="2012" name="Science">
        <title>Ecological populations of bacteria act as socially cohesive units of antibiotic production and resistance.</title>
        <authorList>
            <person name="Cordero O.X."/>
            <person name="Wildschutte H."/>
            <person name="Kirkup B."/>
            <person name="Proehl S."/>
            <person name="Ngo L."/>
            <person name="Hussain F."/>
            <person name="Le Roux F."/>
            <person name="Mincer T."/>
            <person name="Polz M.F."/>
        </authorList>
    </citation>
    <scope>NUCLEOTIDE SEQUENCE [LARGE SCALE GENOMIC DNA]</scope>
    <source>
        <strain evidence="1 2">ZF-129</strain>
    </source>
</reference>
<name>A0A1E5BBD8_9VIBR</name>